<keyword evidence="1" id="KW-0460">Magnesium</keyword>
<feature type="binding site" evidence="1">
    <location>
        <position position="84"/>
    </location>
    <ligand>
        <name>Mg(2+)</name>
        <dbReference type="ChEBI" id="CHEBI:18420"/>
        <label>1</label>
        <note>catalytic</note>
    </ligand>
</feature>
<feature type="binding site" evidence="1">
    <location>
        <position position="87"/>
    </location>
    <ligand>
        <name>Mg(2+)</name>
        <dbReference type="ChEBI" id="CHEBI:18420"/>
        <label>1</label>
        <note>catalytic</note>
    </ligand>
</feature>
<gene>
    <name evidence="2" type="ORF">COU10_01420</name>
</gene>
<dbReference type="GO" id="GO:0008934">
    <property type="term" value="F:inositol monophosphate 1-phosphatase activity"/>
    <property type="evidence" value="ECO:0007669"/>
    <property type="project" value="TreeGrafter"/>
</dbReference>
<proteinExistence type="predicted"/>
<sequence length="258" mass="28979">MNRQSEFMVFTIELARRVGKLLMKFHNQRLKPIWTSPTHFKTKADEDSNQLIRRAIISRFPEHNILSEESAPRRKKSLFTWVIDPVDGTINLRTGVTDHFSVCIAFCENKTPILGVINAPKRKEFYRAERNKGAFCNDLPIYVSETKDISPILMGVDSGKHDRAKHLPYLKKLLSPGGITCFLSTGCASVPLSLVARGTLDAYLATSLEPEDMAAAVVIIREAGGKVTNLQGKEWQLGDKSILATNPYLHKKLIKFLV</sequence>
<feature type="binding site" evidence="1">
    <location>
        <position position="212"/>
    </location>
    <ligand>
        <name>Mg(2+)</name>
        <dbReference type="ChEBI" id="CHEBI:18420"/>
        <label>1</label>
        <note>catalytic</note>
    </ligand>
</feature>
<dbReference type="PRINTS" id="PR00377">
    <property type="entry name" value="IMPHPHTASES"/>
</dbReference>
<dbReference type="Proteomes" id="UP000230903">
    <property type="component" value="Unassembled WGS sequence"/>
</dbReference>
<evidence type="ECO:0000256" key="1">
    <source>
        <dbReference type="PIRSR" id="PIRSR600760-2"/>
    </source>
</evidence>
<comment type="caution">
    <text evidence="2">The sequence shown here is derived from an EMBL/GenBank/DDBJ whole genome shotgun (WGS) entry which is preliminary data.</text>
</comment>
<dbReference type="InterPro" id="IPR000760">
    <property type="entry name" value="Inositol_monophosphatase-like"/>
</dbReference>
<keyword evidence="1" id="KW-0479">Metal-binding</keyword>
<dbReference type="PANTHER" id="PTHR20854">
    <property type="entry name" value="INOSITOL MONOPHOSPHATASE"/>
    <property type="match status" value="1"/>
</dbReference>
<dbReference type="GO" id="GO:0006020">
    <property type="term" value="P:inositol metabolic process"/>
    <property type="evidence" value="ECO:0007669"/>
    <property type="project" value="TreeGrafter"/>
</dbReference>
<organism evidence="2 3">
    <name type="scientific">Candidatus Harrisonbacteria bacterium CG10_big_fil_rev_8_21_14_0_10_45_28</name>
    <dbReference type="NCBI Taxonomy" id="1974586"/>
    <lineage>
        <taxon>Bacteria</taxon>
        <taxon>Candidatus Harrisoniibacteriota</taxon>
    </lineage>
</organism>
<dbReference type="GO" id="GO:0046872">
    <property type="term" value="F:metal ion binding"/>
    <property type="evidence" value="ECO:0007669"/>
    <property type="project" value="UniProtKB-KW"/>
</dbReference>
<name>A0A2H0UNS1_9BACT</name>
<feature type="binding site" evidence="1">
    <location>
        <position position="68"/>
    </location>
    <ligand>
        <name>Mg(2+)</name>
        <dbReference type="ChEBI" id="CHEBI:18420"/>
        <label>1</label>
        <note>catalytic</note>
    </ligand>
</feature>
<dbReference type="AlphaFoldDB" id="A0A2H0UNS1"/>
<dbReference type="EMBL" id="PFBC01000023">
    <property type="protein sequence ID" value="PIR88021.1"/>
    <property type="molecule type" value="Genomic_DNA"/>
</dbReference>
<dbReference type="Pfam" id="PF00459">
    <property type="entry name" value="Inositol_P"/>
    <property type="match status" value="1"/>
</dbReference>
<dbReference type="PANTHER" id="PTHR20854:SF4">
    <property type="entry name" value="INOSITOL-1-MONOPHOSPHATASE-RELATED"/>
    <property type="match status" value="1"/>
</dbReference>
<evidence type="ECO:0000313" key="2">
    <source>
        <dbReference type="EMBL" id="PIR88021.1"/>
    </source>
</evidence>
<dbReference type="SUPFAM" id="SSF56655">
    <property type="entry name" value="Carbohydrate phosphatase"/>
    <property type="match status" value="1"/>
</dbReference>
<dbReference type="GO" id="GO:0007165">
    <property type="term" value="P:signal transduction"/>
    <property type="evidence" value="ECO:0007669"/>
    <property type="project" value="TreeGrafter"/>
</dbReference>
<accession>A0A2H0UNS1</accession>
<evidence type="ECO:0000313" key="3">
    <source>
        <dbReference type="Proteomes" id="UP000230903"/>
    </source>
</evidence>
<dbReference type="Gene3D" id="3.40.190.80">
    <property type="match status" value="1"/>
</dbReference>
<dbReference type="Gene3D" id="3.30.540.10">
    <property type="entry name" value="Fructose-1,6-Bisphosphatase, subunit A, domain 1"/>
    <property type="match status" value="1"/>
</dbReference>
<comment type="cofactor">
    <cofactor evidence="1">
        <name>Mg(2+)</name>
        <dbReference type="ChEBI" id="CHEBI:18420"/>
    </cofactor>
</comment>
<protein>
    <recommendedName>
        <fullName evidence="4">Inositol monophosphatase</fullName>
    </recommendedName>
</protein>
<evidence type="ECO:0008006" key="4">
    <source>
        <dbReference type="Google" id="ProtNLM"/>
    </source>
</evidence>
<reference evidence="3" key="1">
    <citation type="submission" date="2017-09" db="EMBL/GenBank/DDBJ databases">
        <title>Depth-based differentiation of microbial function through sediment-hosted aquifers and enrichment of novel symbionts in the deep terrestrial subsurface.</title>
        <authorList>
            <person name="Probst A.J."/>
            <person name="Ladd B."/>
            <person name="Jarett J.K."/>
            <person name="Geller-Mcgrath D.E."/>
            <person name="Sieber C.M.K."/>
            <person name="Emerson J.B."/>
            <person name="Anantharaman K."/>
            <person name="Thomas B.C."/>
            <person name="Malmstrom R."/>
            <person name="Stieglmeier M."/>
            <person name="Klingl A."/>
            <person name="Woyke T."/>
            <person name="Ryan C.M."/>
            <person name="Banfield J.F."/>
        </authorList>
    </citation>
    <scope>NUCLEOTIDE SEQUENCE [LARGE SCALE GENOMIC DNA]</scope>
</reference>